<evidence type="ECO:0000313" key="3">
    <source>
        <dbReference type="Proteomes" id="UP001172645"/>
    </source>
</evidence>
<name>A0ABT7JN10_9HYPH</name>
<protein>
    <submittedName>
        <fullName evidence="2">Uncharacterized protein</fullName>
    </submittedName>
</protein>
<evidence type="ECO:0000256" key="1">
    <source>
        <dbReference type="SAM" id="MobiDB-lite"/>
    </source>
</evidence>
<dbReference type="Proteomes" id="UP001172645">
    <property type="component" value="Unassembled WGS sequence"/>
</dbReference>
<proteinExistence type="predicted"/>
<reference evidence="2" key="1">
    <citation type="submission" date="2023-06" db="EMBL/GenBank/DDBJ databases">
        <title>Phylogenetic Diversity of Rhizobium strains.</title>
        <authorList>
            <person name="Moura F.T."/>
            <person name="Helene L.C.F."/>
            <person name="Hungria M."/>
        </authorList>
    </citation>
    <scope>NUCLEOTIDE SEQUENCE</scope>
    <source>
        <strain evidence="2">CCGE526</strain>
    </source>
</reference>
<comment type="caution">
    <text evidence="2">The sequence shown here is derived from an EMBL/GenBank/DDBJ whole genome shotgun (WGS) entry which is preliminary data.</text>
</comment>
<evidence type="ECO:0000313" key="2">
    <source>
        <dbReference type="EMBL" id="MDL2397731.1"/>
    </source>
</evidence>
<sequence length="103" mass="11398">MSKPQQLGESAILDERKANRRRQSQAIISAPSWHTMASRQRIISNPLNFPPYLALFSLYPNIAPCLFMQILSPICPLGHLHAGDWTDLAMPTARGSLRGLSSA</sequence>
<accession>A0ABT7JN10</accession>
<keyword evidence="3" id="KW-1185">Reference proteome</keyword>
<dbReference type="EMBL" id="JARFYM010000001">
    <property type="protein sequence ID" value="MDL2397731.1"/>
    <property type="molecule type" value="Genomic_DNA"/>
</dbReference>
<dbReference type="RefSeq" id="WP_285866494.1">
    <property type="nucleotide sequence ID" value="NZ_JARFYM010000001.1"/>
</dbReference>
<feature type="region of interest" description="Disordered" evidence="1">
    <location>
        <begin position="1"/>
        <end position="20"/>
    </location>
</feature>
<organism evidence="2 3">
    <name type="scientific">Rhizobium mayense</name>
    <dbReference type="NCBI Taxonomy" id="1312184"/>
    <lineage>
        <taxon>Bacteria</taxon>
        <taxon>Pseudomonadati</taxon>
        <taxon>Pseudomonadota</taxon>
        <taxon>Alphaproteobacteria</taxon>
        <taxon>Hyphomicrobiales</taxon>
        <taxon>Rhizobiaceae</taxon>
        <taxon>Rhizobium/Agrobacterium group</taxon>
        <taxon>Rhizobium</taxon>
    </lineage>
</organism>
<gene>
    <name evidence="2" type="ORF">PY649_02400</name>
</gene>